<dbReference type="KEGG" id="glt:GlitD10_2079"/>
<dbReference type="RefSeq" id="WP_071454850.1">
    <property type="nucleotide sequence ID" value="NZ_CP017675.1"/>
</dbReference>
<evidence type="ECO:0000313" key="4">
    <source>
        <dbReference type="Proteomes" id="UP000180235"/>
    </source>
</evidence>
<accession>A0A1J0AEN0</accession>
<keyword evidence="2" id="KW-0472">Membrane</keyword>
<dbReference type="STRING" id="1188229.GlitD10_2079"/>
<evidence type="ECO:0000256" key="2">
    <source>
        <dbReference type="SAM" id="Phobius"/>
    </source>
</evidence>
<dbReference type="OrthoDB" id="511404at2"/>
<keyword evidence="4" id="KW-1185">Reference proteome</keyword>
<dbReference type="Proteomes" id="UP000180235">
    <property type="component" value="Chromosome"/>
</dbReference>
<feature type="transmembrane region" description="Helical" evidence="2">
    <location>
        <begin position="103"/>
        <end position="119"/>
    </location>
</feature>
<protein>
    <submittedName>
        <fullName evidence="3">Membrane protein</fullName>
    </submittedName>
</protein>
<evidence type="ECO:0000313" key="3">
    <source>
        <dbReference type="EMBL" id="APB34406.1"/>
    </source>
</evidence>
<dbReference type="PIRSF" id="PIRSF026509">
    <property type="entry name" value="UCP026509"/>
    <property type="match status" value="1"/>
</dbReference>
<reference evidence="3 4" key="1">
    <citation type="submission" date="2016-10" db="EMBL/GenBank/DDBJ databases">
        <title>Description of Gloeomargarita lithophora gen. nov., sp. nov., a thylakoid-bearing basal-branching cyanobacterium with intracellular carbonates, and proposal for Gloeomargaritales ord. nov.</title>
        <authorList>
            <person name="Moreira D."/>
            <person name="Tavera R."/>
            <person name="Benzerara K."/>
            <person name="Skouri-Panet F."/>
            <person name="Couradeau E."/>
            <person name="Gerard E."/>
            <person name="Loussert C."/>
            <person name="Novelo E."/>
            <person name="Zivanovic Y."/>
            <person name="Lopez-Garcia P."/>
        </authorList>
    </citation>
    <scope>NUCLEOTIDE SEQUENCE [LARGE SCALE GENOMIC DNA]</scope>
    <source>
        <strain evidence="3 4">D10</strain>
    </source>
</reference>
<dbReference type="EMBL" id="CP017675">
    <property type="protein sequence ID" value="APB34406.1"/>
    <property type="molecule type" value="Genomic_DNA"/>
</dbReference>
<evidence type="ECO:0000256" key="1">
    <source>
        <dbReference type="SAM" id="MobiDB-lite"/>
    </source>
</evidence>
<proteinExistence type="predicted"/>
<keyword evidence="2" id="KW-0812">Transmembrane</keyword>
<dbReference type="Pfam" id="PF03350">
    <property type="entry name" value="UPF0114"/>
    <property type="match status" value="1"/>
</dbReference>
<name>A0A1J0AEN0_9CYAN</name>
<dbReference type="PANTHER" id="PTHR31721:SF4">
    <property type="entry name" value="OS06G0710300 PROTEIN"/>
    <property type="match status" value="1"/>
</dbReference>
<organism evidence="3 4">
    <name type="scientific">Gloeomargarita lithophora Alchichica-D10</name>
    <dbReference type="NCBI Taxonomy" id="1188229"/>
    <lineage>
        <taxon>Bacteria</taxon>
        <taxon>Bacillati</taxon>
        <taxon>Cyanobacteriota</taxon>
        <taxon>Cyanophyceae</taxon>
        <taxon>Gloeomargaritales</taxon>
        <taxon>Gloeomargaritaceae</taxon>
        <taxon>Gloeomargarita</taxon>
    </lineage>
</organism>
<dbReference type="InterPro" id="IPR005134">
    <property type="entry name" value="UPF0114"/>
</dbReference>
<keyword evidence="2" id="KW-1133">Transmembrane helix</keyword>
<feature type="region of interest" description="Disordered" evidence="1">
    <location>
        <begin position="157"/>
        <end position="178"/>
    </location>
</feature>
<feature type="transmembrane region" description="Helical" evidence="2">
    <location>
        <begin position="12"/>
        <end position="33"/>
    </location>
</feature>
<dbReference type="AlphaFoldDB" id="A0A1J0AEN0"/>
<dbReference type="PANTHER" id="PTHR31721">
    <property type="entry name" value="OS06G0710300 PROTEIN"/>
    <property type="match status" value="1"/>
</dbReference>
<sequence>MIQRLFTFSRRLVIVAVVCSLIASMVVLLTGTVETIEVIYTLASDWGKLSGKKVMVPLVEVTDLFLVGTVFYIVALGLYELFVDSRLRIPPWLEIRSVDELKSRLAGVVIVVLGVSFLGETVKGIKSLDLLFYGGASALVIVALTYFLGNHTQNDRTTRDGNITGEHSPQTDEQSYDI</sequence>
<feature type="transmembrane region" description="Helical" evidence="2">
    <location>
        <begin position="131"/>
        <end position="149"/>
    </location>
</feature>
<gene>
    <name evidence="3" type="ORF">GlitD10_2079</name>
</gene>
<feature type="transmembrane region" description="Helical" evidence="2">
    <location>
        <begin position="64"/>
        <end position="82"/>
    </location>
</feature>
<feature type="compositionally biased region" description="Polar residues" evidence="1">
    <location>
        <begin position="165"/>
        <end position="178"/>
    </location>
</feature>